<evidence type="ECO:0000256" key="1">
    <source>
        <dbReference type="SAM" id="MobiDB-lite"/>
    </source>
</evidence>
<accession>A0A2P2MSG5</accession>
<reference evidence="2" key="1">
    <citation type="submission" date="2018-02" db="EMBL/GenBank/DDBJ databases">
        <title>Rhizophora mucronata_Transcriptome.</title>
        <authorList>
            <person name="Meera S.P."/>
            <person name="Sreeshan A."/>
            <person name="Augustine A."/>
        </authorList>
    </citation>
    <scope>NUCLEOTIDE SEQUENCE</scope>
    <source>
        <tissue evidence="2">Leaf</tissue>
    </source>
</reference>
<protein>
    <submittedName>
        <fullName evidence="2">Uncharacterized protein</fullName>
    </submittedName>
</protein>
<dbReference type="EMBL" id="GGEC01052664">
    <property type="protein sequence ID" value="MBX33148.1"/>
    <property type="molecule type" value="Transcribed_RNA"/>
</dbReference>
<organism evidence="2">
    <name type="scientific">Rhizophora mucronata</name>
    <name type="common">Asiatic mangrove</name>
    <dbReference type="NCBI Taxonomy" id="61149"/>
    <lineage>
        <taxon>Eukaryota</taxon>
        <taxon>Viridiplantae</taxon>
        <taxon>Streptophyta</taxon>
        <taxon>Embryophyta</taxon>
        <taxon>Tracheophyta</taxon>
        <taxon>Spermatophyta</taxon>
        <taxon>Magnoliopsida</taxon>
        <taxon>eudicotyledons</taxon>
        <taxon>Gunneridae</taxon>
        <taxon>Pentapetalae</taxon>
        <taxon>rosids</taxon>
        <taxon>fabids</taxon>
        <taxon>Malpighiales</taxon>
        <taxon>Rhizophoraceae</taxon>
        <taxon>Rhizophora</taxon>
    </lineage>
</organism>
<evidence type="ECO:0000313" key="2">
    <source>
        <dbReference type="EMBL" id="MBX33148.1"/>
    </source>
</evidence>
<proteinExistence type="predicted"/>
<name>A0A2P2MSG5_RHIMU</name>
<sequence>MDNKWTKRTHRKGQRIQRFIVSG</sequence>
<feature type="compositionally biased region" description="Basic residues" evidence="1">
    <location>
        <begin position="1"/>
        <end position="15"/>
    </location>
</feature>
<feature type="region of interest" description="Disordered" evidence="1">
    <location>
        <begin position="1"/>
        <end position="23"/>
    </location>
</feature>
<dbReference type="AlphaFoldDB" id="A0A2P2MSG5"/>